<keyword evidence="2" id="KW-1185">Reference proteome</keyword>
<dbReference type="EMBL" id="BAAAPB010000002">
    <property type="protein sequence ID" value="GAA1962079.1"/>
    <property type="molecule type" value="Genomic_DNA"/>
</dbReference>
<comment type="caution">
    <text evidence="1">The sequence shown here is derived from an EMBL/GenBank/DDBJ whole genome shotgun (WGS) entry which is preliminary data.</text>
</comment>
<dbReference type="RefSeq" id="WP_344044907.1">
    <property type="nucleotide sequence ID" value="NZ_BAAAPB010000002.1"/>
</dbReference>
<evidence type="ECO:0008006" key="3">
    <source>
        <dbReference type="Google" id="ProtNLM"/>
    </source>
</evidence>
<name>A0ABN2R1M1_9ACTN</name>
<evidence type="ECO:0000313" key="1">
    <source>
        <dbReference type="EMBL" id="GAA1962079.1"/>
    </source>
</evidence>
<proteinExistence type="predicted"/>
<evidence type="ECO:0000313" key="2">
    <source>
        <dbReference type="Proteomes" id="UP001500571"/>
    </source>
</evidence>
<reference evidence="1 2" key="1">
    <citation type="journal article" date="2019" name="Int. J. Syst. Evol. Microbiol.">
        <title>The Global Catalogue of Microorganisms (GCM) 10K type strain sequencing project: providing services to taxonomists for standard genome sequencing and annotation.</title>
        <authorList>
            <consortium name="The Broad Institute Genomics Platform"/>
            <consortium name="The Broad Institute Genome Sequencing Center for Infectious Disease"/>
            <person name="Wu L."/>
            <person name="Ma J."/>
        </authorList>
    </citation>
    <scope>NUCLEOTIDE SEQUENCE [LARGE SCALE GENOMIC DNA]</scope>
    <source>
        <strain evidence="1 2">JCM 15309</strain>
    </source>
</reference>
<gene>
    <name evidence="1" type="ORF">GCM10009798_22300</name>
</gene>
<dbReference type="Proteomes" id="UP001500571">
    <property type="component" value="Unassembled WGS sequence"/>
</dbReference>
<sequence>MSLFRRKPSESDRIDAFWSWWSQEGSAYCAEALAAHDAQRAVPALGQQIDRLHDGLAWELAAGAVSEHALVVSAEGSPELRALTRRWLLAAPPASETWSYSDVRSPLRDLDGASIGLRDGELLALDEVTVAARRTGTRLDLTVHHPSFAGLAEDVRLRIALLVLDAAIGETAVELWIGGITPSELAPRDGFGLVPLRAFVERMQSEYVDPDGVPSWILLRGEGPRGPVVAAVTVPLHPATSPLLTHHVGLLVPYAEVTDEGLPAGASLDGLQALEGRVAELLGSDGRVVAHESAAGVRLLHAYADGATDAPDRLRRAQLGWGEGAVEVEVTPDPAWDRVRHLAT</sequence>
<protein>
    <recommendedName>
        <fullName evidence="3">DUF695 domain-containing protein</fullName>
    </recommendedName>
</protein>
<accession>A0ABN2R1M1</accession>
<organism evidence="1 2">
    <name type="scientific">Nocardioides panacihumi</name>
    <dbReference type="NCBI Taxonomy" id="400774"/>
    <lineage>
        <taxon>Bacteria</taxon>
        <taxon>Bacillati</taxon>
        <taxon>Actinomycetota</taxon>
        <taxon>Actinomycetes</taxon>
        <taxon>Propionibacteriales</taxon>
        <taxon>Nocardioidaceae</taxon>
        <taxon>Nocardioides</taxon>
    </lineage>
</organism>